<evidence type="ECO:0000256" key="5">
    <source>
        <dbReference type="SAM" id="Phobius"/>
    </source>
</evidence>
<evidence type="ECO:0000256" key="4">
    <source>
        <dbReference type="ARBA" id="ARBA00023136"/>
    </source>
</evidence>
<sequence length="250" mass="28287">MAVYGPAEGKVILGGTGKWDHARWVWLPMIPIALIWSRFQTSAAYMPLSTLLMTAPQPLRIQWPMSPSLTLTVLPTVSALYRYVWDMTLGRLERRWETETASVQQQPITIRRFGPGNRNVIGPADDVVDNFDEQAAAALDEQQQLLLQPGDRRQQMPPRAGRNFEATIVLNGPSLGRTLVESLLLPVISSACGTLLGRIPLLARHPMGHFSRVMLGGCLYFIVKDLVRMFYKYLLYRSRSSMYIQGRKRM</sequence>
<gene>
    <name evidence="6" type="ORF">LPJ53_005586</name>
</gene>
<evidence type="ECO:0000256" key="3">
    <source>
        <dbReference type="ARBA" id="ARBA00022989"/>
    </source>
</evidence>
<evidence type="ECO:0000313" key="6">
    <source>
        <dbReference type="EMBL" id="KAJ1719690.1"/>
    </source>
</evidence>
<dbReference type="Proteomes" id="UP001149813">
    <property type="component" value="Unassembled WGS sequence"/>
</dbReference>
<feature type="transmembrane region" description="Helical" evidence="5">
    <location>
        <begin position="213"/>
        <end position="231"/>
    </location>
</feature>
<proteinExistence type="predicted"/>
<comment type="caution">
    <text evidence="6">The sequence shown here is derived from an EMBL/GenBank/DDBJ whole genome shotgun (WGS) entry which is preliminary data.</text>
</comment>
<organism evidence="6 7">
    <name type="scientific">Coemansia erecta</name>
    <dbReference type="NCBI Taxonomy" id="147472"/>
    <lineage>
        <taxon>Eukaryota</taxon>
        <taxon>Fungi</taxon>
        <taxon>Fungi incertae sedis</taxon>
        <taxon>Zoopagomycota</taxon>
        <taxon>Kickxellomycotina</taxon>
        <taxon>Kickxellomycetes</taxon>
        <taxon>Kickxellales</taxon>
        <taxon>Kickxellaceae</taxon>
        <taxon>Coemansia</taxon>
    </lineage>
</organism>
<evidence type="ECO:0000256" key="1">
    <source>
        <dbReference type="ARBA" id="ARBA00004141"/>
    </source>
</evidence>
<reference evidence="6" key="1">
    <citation type="submission" date="2022-07" db="EMBL/GenBank/DDBJ databases">
        <title>Phylogenomic reconstructions and comparative analyses of Kickxellomycotina fungi.</title>
        <authorList>
            <person name="Reynolds N.K."/>
            <person name="Stajich J.E."/>
            <person name="Barry K."/>
            <person name="Grigoriev I.V."/>
            <person name="Crous P."/>
            <person name="Smith M.E."/>
        </authorList>
    </citation>
    <scope>NUCLEOTIDE SEQUENCE</scope>
    <source>
        <strain evidence="6">NBRC 32514</strain>
    </source>
</reference>
<keyword evidence="2 5" id="KW-0812">Transmembrane</keyword>
<dbReference type="PANTHER" id="PTHR46283">
    <property type="entry name" value="E3 UBIQUITIN-PROTEIN LIGASE MARCH5"/>
    <property type="match status" value="1"/>
</dbReference>
<comment type="subcellular location">
    <subcellularLocation>
        <location evidence="1">Membrane</location>
        <topology evidence="1">Multi-pass membrane protein</topology>
    </subcellularLocation>
</comment>
<accession>A0A9W7XVB6</accession>
<protein>
    <submittedName>
        <fullName evidence="6">Uncharacterized protein</fullName>
    </submittedName>
</protein>
<evidence type="ECO:0000313" key="7">
    <source>
        <dbReference type="Proteomes" id="UP001149813"/>
    </source>
</evidence>
<keyword evidence="3 5" id="KW-1133">Transmembrane helix</keyword>
<dbReference type="EMBL" id="JANBOJ010000354">
    <property type="protein sequence ID" value="KAJ1719690.1"/>
    <property type="molecule type" value="Genomic_DNA"/>
</dbReference>
<evidence type="ECO:0000256" key="2">
    <source>
        <dbReference type="ARBA" id="ARBA00022692"/>
    </source>
</evidence>
<dbReference type="AlphaFoldDB" id="A0A9W7XVB6"/>
<keyword evidence="4 5" id="KW-0472">Membrane</keyword>
<dbReference type="GO" id="GO:0016020">
    <property type="term" value="C:membrane"/>
    <property type="evidence" value="ECO:0007669"/>
    <property type="project" value="UniProtKB-SubCell"/>
</dbReference>
<dbReference type="OrthoDB" id="5817083at2759"/>
<keyword evidence="7" id="KW-1185">Reference proteome</keyword>
<name>A0A9W7XVB6_9FUNG</name>